<dbReference type="AlphaFoldDB" id="A0A6N2ZSE3"/>
<name>A0A6N2ZSE3_9FIRM</name>
<accession>A0A6N2ZSE3</accession>
<reference evidence="1" key="1">
    <citation type="submission" date="2019-11" db="EMBL/GenBank/DDBJ databases">
        <authorList>
            <person name="Feng L."/>
        </authorList>
    </citation>
    <scope>NUCLEOTIDE SEQUENCE</scope>
    <source>
        <strain evidence="1">VatypicaLFYP47</strain>
    </source>
</reference>
<dbReference type="EMBL" id="CACRUN010000008">
    <property type="protein sequence ID" value="VYT80816.1"/>
    <property type="molecule type" value="Genomic_DNA"/>
</dbReference>
<proteinExistence type="predicted"/>
<gene>
    <name evidence="1" type="ORF">VALFYP47_00890</name>
</gene>
<protein>
    <submittedName>
        <fullName evidence="1">Uncharacterized protein</fullName>
    </submittedName>
</protein>
<sequence length="103" mass="12493">MQRKCHRCDRLYTPTDHNTWCPDCMAGKPVVPRKTKKQVDKENKERMERVYKYTRYCIQCGKKFYTNRVNKTICGEWECEEKQQKQLLQARRTKRTCIKGVIE</sequence>
<evidence type="ECO:0000313" key="1">
    <source>
        <dbReference type="EMBL" id="VYT80816.1"/>
    </source>
</evidence>
<organism evidence="1">
    <name type="scientific">Veillonella atypica</name>
    <dbReference type="NCBI Taxonomy" id="39777"/>
    <lineage>
        <taxon>Bacteria</taxon>
        <taxon>Bacillati</taxon>
        <taxon>Bacillota</taxon>
        <taxon>Negativicutes</taxon>
        <taxon>Veillonellales</taxon>
        <taxon>Veillonellaceae</taxon>
        <taxon>Veillonella</taxon>
    </lineage>
</organism>